<keyword evidence="2" id="KW-1185">Reference proteome</keyword>
<organism evidence="1 2">
    <name type="scientific">Phytophthora rubi</name>
    <dbReference type="NCBI Taxonomy" id="129364"/>
    <lineage>
        <taxon>Eukaryota</taxon>
        <taxon>Sar</taxon>
        <taxon>Stramenopiles</taxon>
        <taxon>Oomycota</taxon>
        <taxon>Peronosporomycetes</taxon>
        <taxon>Peronosporales</taxon>
        <taxon>Peronosporaceae</taxon>
        <taxon>Phytophthora</taxon>
    </lineage>
</organism>
<dbReference type="EMBL" id="QXFT01000065">
    <property type="protein sequence ID" value="KAE9356794.1"/>
    <property type="molecule type" value="Genomic_DNA"/>
</dbReference>
<dbReference type="PANTHER" id="PTHR47169:SF2">
    <property type="entry name" value="OS01G0541250 PROTEIN"/>
    <property type="match status" value="1"/>
</dbReference>
<accession>A0A6A4G6F0</accession>
<dbReference type="GO" id="GO:0003676">
    <property type="term" value="F:nucleic acid binding"/>
    <property type="evidence" value="ECO:0007669"/>
    <property type="project" value="InterPro"/>
</dbReference>
<sequence>MRRAYSGVSRHRVRQAVKEGMLTRRTPFIKPALTSENKLQIVEHALPFVGDRTLQFELMHDIVHVDEKWFYADPNRRSGLVFDGEERPTRVWTRKRFIPKAMFLAAIARPQ</sequence>
<evidence type="ECO:0008006" key="3">
    <source>
        <dbReference type="Google" id="ProtNLM"/>
    </source>
</evidence>
<evidence type="ECO:0000313" key="1">
    <source>
        <dbReference type="EMBL" id="KAE9356794.1"/>
    </source>
</evidence>
<dbReference type="Gene3D" id="3.30.420.10">
    <property type="entry name" value="Ribonuclease H-like superfamily/Ribonuclease H"/>
    <property type="match status" value="1"/>
</dbReference>
<comment type="caution">
    <text evidence="1">The sequence shown here is derived from an EMBL/GenBank/DDBJ whole genome shotgun (WGS) entry which is preliminary data.</text>
</comment>
<dbReference type="Proteomes" id="UP000434957">
    <property type="component" value="Unassembled WGS sequence"/>
</dbReference>
<reference evidence="1 2" key="1">
    <citation type="submission" date="2018-08" db="EMBL/GenBank/DDBJ databases">
        <title>Genomic investigation of the strawberry pathogen Phytophthora fragariae indicates pathogenicity is determined by transcriptional variation in three key races.</title>
        <authorList>
            <person name="Adams T.M."/>
            <person name="Armitage A.D."/>
            <person name="Sobczyk M.K."/>
            <person name="Bates H.J."/>
            <person name="Dunwell J.M."/>
            <person name="Nellist C.F."/>
            <person name="Harrison R.J."/>
        </authorList>
    </citation>
    <scope>NUCLEOTIDE SEQUENCE [LARGE SCALE GENOMIC DNA]</scope>
    <source>
        <strain evidence="1 2">SCRP333</strain>
    </source>
</reference>
<name>A0A6A4G6F0_9STRA</name>
<dbReference type="PANTHER" id="PTHR47169">
    <property type="entry name" value="OS01G0541250 PROTEIN"/>
    <property type="match status" value="1"/>
</dbReference>
<dbReference type="InterPro" id="IPR036397">
    <property type="entry name" value="RNaseH_sf"/>
</dbReference>
<evidence type="ECO:0000313" key="2">
    <source>
        <dbReference type="Proteomes" id="UP000434957"/>
    </source>
</evidence>
<dbReference type="AlphaFoldDB" id="A0A6A4G6F0"/>
<proteinExistence type="predicted"/>
<gene>
    <name evidence="1" type="ORF">PR003_g2145</name>
</gene>
<protein>
    <recommendedName>
        <fullName evidence="3">Transposase Tc1-like domain-containing protein</fullName>
    </recommendedName>
</protein>